<dbReference type="STRING" id="6290.A0A0N4W6Y9"/>
<dbReference type="AlphaFoldDB" id="A0A0N4W6Y9"/>
<feature type="domain" description="Hint" evidence="3">
    <location>
        <begin position="413"/>
        <end position="457"/>
    </location>
</feature>
<dbReference type="GO" id="GO:0016540">
    <property type="term" value="P:protein autoprocessing"/>
    <property type="evidence" value="ECO:0007669"/>
    <property type="project" value="InterPro"/>
</dbReference>
<proteinExistence type="predicted"/>
<dbReference type="InterPro" id="IPR036844">
    <property type="entry name" value="Hint_dom_sf"/>
</dbReference>
<dbReference type="CDD" id="cd00081">
    <property type="entry name" value="Hint"/>
    <property type="match status" value="1"/>
</dbReference>
<evidence type="ECO:0000259" key="3">
    <source>
        <dbReference type="SMART" id="SM00305"/>
    </source>
</evidence>
<dbReference type="PANTHER" id="PTHR46706:SF12">
    <property type="entry name" value="PROTEIN QUA-1-RELATED"/>
    <property type="match status" value="1"/>
</dbReference>
<evidence type="ECO:0000313" key="6">
    <source>
        <dbReference type="Proteomes" id="UP000268014"/>
    </source>
</evidence>
<feature type="signal peptide" evidence="2">
    <location>
        <begin position="1"/>
        <end position="16"/>
    </location>
</feature>
<feature type="chain" id="PRO_5043123458" evidence="2">
    <location>
        <begin position="17"/>
        <end position="510"/>
    </location>
</feature>
<dbReference type="Proteomes" id="UP000268014">
    <property type="component" value="Unassembled WGS sequence"/>
</dbReference>
<dbReference type="InterPro" id="IPR006141">
    <property type="entry name" value="Intein_N"/>
</dbReference>
<dbReference type="Gene3D" id="2.170.16.10">
    <property type="entry name" value="Hedgehog/Intein (Hint) domain"/>
    <property type="match status" value="1"/>
</dbReference>
<dbReference type="OMA" id="YASCHNV"/>
<feature type="domain" description="Hint" evidence="4">
    <location>
        <begin position="281"/>
        <end position="383"/>
    </location>
</feature>
<dbReference type="InterPro" id="IPR001767">
    <property type="entry name" value="Hedgehog_Hint"/>
</dbReference>
<dbReference type="SMART" id="SM00305">
    <property type="entry name" value="HintC"/>
    <property type="match status" value="1"/>
</dbReference>
<dbReference type="PANTHER" id="PTHR46706">
    <property type="entry name" value="PROTEIN QUA-1-RELATED"/>
    <property type="match status" value="1"/>
</dbReference>
<evidence type="ECO:0000313" key="5">
    <source>
        <dbReference type="EMBL" id="VDO27257.1"/>
    </source>
</evidence>
<sequence length="510" mass="55301">MLFLATLLTAVPFSRAASCGGSAIPFRFEVIIRAIMVLPSGNPVLGCATPSCFGGGTGGVGGLNDALFQPNADGEDGFIREGDQQRSRTRLSSAPAQQAQCPVGFDSNSCSSDDRSWVGGFLASPDGSLRLQCCTYEGMRFAEEVGRPIVHSGEVYSGGEVLRDGRQTGFDLISNVKKIDAEDGSTAYELTVMRLNCLPDPAEPVNDVAMDPSDISRILDKVGDVRAQQPAGDAQQPPLSDSYEVPVNEQPANGEEIVQVGEQVVPVTSAGFYYPVASGVPACFTGDTMVETPSGTKRMDELKIGELVLTAELNSTVFTPVTSFLHRLPDTVASFIKLQTDQEEIKLTPQHFIFKVDCDNIDYNVDMKFAEELKAGDCLYHTHNNVHIAMNLSCNLRVGKVGRFVTIHVVFYCSALRKVVIRSVTAVRERGVYAPMTSSGDLLANNIYVSCHSVVKTSTLSQTFLDFAAHVQRKMRSFFGIAEDGHLPTTTEFFLNIIDHVIPMNSKLEL</sequence>
<keyword evidence="1" id="KW-0217">Developmental protein</keyword>
<evidence type="ECO:0000313" key="7">
    <source>
        <dbReference type="WBParaSite" id="HPLM_0000585301-mRNA-1"/>
    </source>
</evidence>
<evidence type="ECO:0000256" key="2">
    <source>
        <dbReference type="SAM" id="SignalP"/>
    </source>
</evidence>
<dbReference type="PROSITE" id="PS50817">
    <property type="entry name" value="INTEIN_N_TER"/>
    <property type="match status" value="1"/>
</dbReference>
<dbReference type="EMBL" id="UZAF01016397">
    <property type="protein sequence ID" value="VDO27257.1"/>
    <property type="molecule type" value="Genomic_DNA"/>
</dbReference>
<organism evidence="7">
    <name type="scientific">Haemonchus placei</name>
    <name type="common">Barber's pole worm</name>
    <dbReference type="NCBI Taxonomy" id="6290"/>
    <lineage>
        <taxon>Eukaryota</taxon>
        <taxon>Metazoa</taxon>
        <taxon>Ecdysozoa</taxon>
        <taxon>Nematoda</taxon>
        <taxon>Chromadorea</taxon>
        <taxon>Rhabditida</taxon>
        <taxon>Rhabditina</taxon>
        <taxon>Rhabditomorpha</taxon>
        <taxon>Strongyloidea</taxon>
        <taxon>Trichostrongylidae</taxon>
        <taxon>Haemonchus</taxon>
    </lineage>
</organism>
<dbReference type="Pfam" id="PF01079">
    <property type="entry name" value="Hint"/>
    <property type="match status" value="2"/>
</dbReference>
<reference evidence="7" key="1">
    <citation type="submission" date="2017-02" db="UniProtKB">
        <authorList>
            <consortium name="WormBaseParasite"/>
        </authorList>
    </citation>
    <scope>IDENTIFICATION</scope>
</reference>
<keyword evidence="6" id="KW-1185">Reference proteome</keyword>
<dbReference type="InterPro" id="IPR003586">
    <property type="entry name" value="Hint_dom_C"/>
</dbReference>
<dbReference type="OrthoDB" id="5212at2759"/>
<protein>
    <submittedName>
        <fullName evidence="7">HintN domain-containing protein</fullName>
    </submittedName>
</protein>
<accession>A0A0N4W6Y9</accession>
<reference evidence="5 6" key="2">
    <citation type="submission" date="2018-11" db="EMBL/GenBank/DDBJ databases">
        <authorList>
            <consortium name="Pathogen Informatics"/>
        </authorList>
    </citation>
    <scope>NUCLEOTIDE SEQUENCE [LARGE SCALE GENOMIC DNA]</scope>
    <source>
        <strain evidence="5 6">MHpl1</strain>
    </source>
</reference>
<keyword evidence="2" id="KW-0732">Signal</keyword>
<evidence type="ECO:0000256" key="1">
    <source>
        <dbReference type="ARBA" id="ARBA00022473"/>
    </source>
</evidence>
<dbReference type="SUPFAM" id="SSF51294">
    <property type="entry name" value="Hedgehog/intein (Hint) domain"/>
    <property type="match status" value="1"/>
</dbReference>
<dbReference type="SMART" id="SM00306">
    <property type="entry name" value="HintN"/>
    <property type="match status" value="1"/>
</dbReference>
<dbReference type="InterPro" id="IPR003587">
    <property type="entry name" value="Hint_dom_N"/>
</dbReference>
<dbReference type="WBParaSite" id="HPLM_0000585301-mRNA-1">
    <property type="protein sequence ID" value="HPLM_0000585301-mRNA-1"/>
    <property type="gene ID" value="HPLM_0000585301"/>
</dbReference>
<evidence type="ECO:0000259" key="4">
    <source>
        <dbReference type="SMART" id="SM00306"/>
    </source>
</evidence>
<dbReference type="GO" id="GO:0016539">
    <property type="term" value="P:intein-mediated protein splicing"/>
    <property type="evidence" value="ECO:0007669"/>
    <property type="project" value="InterPro"/>
</dbReference>
<gene>
    <name evidence="5" type="ORF">HPLM_LOCUS5845</name>
</gene>
<name>A0A0N4W6Y9_HAEPC</name>
<dbReference type="InterPro" id="IPR052140">
    <property type="entry name" value="Dev_Signal_Hedgehog-like"/>
</dbReference>